<dbReference type="Proteomes" id="UP000754644">
    <property type="component" value="Unassembled WGS sequence"/>
</dbReference>
<keyword evidence="8 10" id="KW-0664">Pyridoxine biosynthesis</keyword>
<dbReference type="InterPro" id="IPR005255">
    <property type="entry name" value="PdxA_fam"/>
</dbReference>
<comment type="subcellular location">
    <subcellularLocation>
        <location evidence="10">Cytoplasm</location>
    </subcellularLocation>
</comment>
<keyword evidence="7 10" id="KW-0520">NAD</keyword>
<feature type="binding site" evidence="10">
    <location>
        <position position="298"/>
    </location>
    <ligand>
        <name>substrate</name>
    </ligand>
</feature>
<accession>A0A972VUE0</accession>
<dbReference type="PANTHER" id="PTHR30004:SF5">
    <property type="entry name" value="4-HYDROXYTHREONINE-4-PHOSPHATE DEHYDROGENASE"/>
    <property type="match status" value="1"/>
</dbReference>
<dbReference type="SUPFAM" id="SSF53659">
    <property type="entry name" value="Isocitrate/Isopropylmalate dehydrogenase-like"/>
    <property type="match status" value="1"/>
</dbReference>
<evidence type="ECO:0000256" key="6">
    <source>
        <dbReference type="ARBA" id="ARBA00023002"/>
    </source>
</evidence>
<proteinExistence type="inferred from homology"/>
<evidence type="ECO:0000256" key="3">
    <source>
        <dbReference type="ARBA" id="ARBA00022833"/>
    </source>
</evidence>
<protein>
    <recommendedName>
        <fullName evidence="10">4-hydroxythreonine-4-phosphate dehydrogenase</fullName>
        <ecNumber evidence="10">1.1.1.262</ecNumber>
    </recommendedName>
    <alternativeName>
        <fullName evidence="10">4-(phosphohydroxy)-L-threonine dehydrogenase</fullName>
    </alternativeName>
</protein>
<dbReference type="GO" id="GO:0000287">
    <property type="term" value="F:magnesium ion binding"/>
    <property type="evidence" value="ECO:0007669"/>
    <property type="project" value="UniProtKB-UniRule"/>
</dbReference>
<dbReference type="NCBIfam" id="TIGR00557">
    <property type="entry name" value="pdxA"/>
    <property type="match status" value="1"/>
</dbReference>
<keyword evidence="4 10" id="KW-0460">Magnesium</keyword>
<name>A0A972VUE0_9GAMM</name>
<evidence type="ECO:0000256" key="9">
    <source>
        <dbReference type="ARBA" id="ARBA00023285"/>
    </source>
</evidence>
<dbReference type="GO" id="GO:0042823">
    <property type="term" value="P:pyridoxal phosphate biosynthetic process"/>
    <property type="evidence" value="ECO:0007669"/>
    <property type="project" value="UniProtKB-UniRule"/>
</dbReference>
<feature type="binding site" evidence="10">
    <location>
        <position position="272"/>
    </location>
    <ligand>
        <name>a divalent metal cation</name>
        <dbReference type="ChEBI" id="CHEBI:60240"/>
        <note>ligand shared between dimeric partners</note>
    </ligand>
</feature>
<evidence type="ECO:0000256" key="2">
    <source>
        <dbReference type="ARBA" id="ARBA00022723"/>
    </source>
</evidence>
<feature type="binding site" evidence="10">
    <location>
        <position position="289"/>
    </location>
    <ligand>
        <name>substrate</name>
    </ligand>
</feature>
<dbReference type="GO" id="GO:0050897">
    <property type="term" value="F:cobalt ion binding"/>
    <property type="evidence" value="ECO:0007669"/>
    <property type="project" value="UniProtKB-UniRule"/>
</dbReference>
<evidence type="ECO:0000313" key="12">
    <source>
        <dbReference type="Proteomes" id="UP000754644"/>
    </source>
</evidence>
<dbReference type="GO" id="GO:0051287">
    <property type="term" value="F:NAD binding"/>
    <property type="evidence" value="ECO:0007669"/>
    <property type="project" value="InterPro"/>
</dbReference>
<dbReference type="GO" id="GO:0008615">
    <property type="term" value="P:pyridoxine biosynthetic process"/>
    <property type="evidence" value="ECO:0007669"/>
    <property type="project" value="UniProtKB-UniRule"/>
</dbReference>
<keyword evidence="3 10" id="KW-0862">Zinc</keyword>
<dbReference type="Pfam" id="PF04166">
    <property type="entry name" value="PdxA"/>
    <property type="match status" value="1"/>
</dbReference>
<dbReference type="GO" id="GO:0008270">
    <property type="term" value="F:zinc ion binding"/>
    <property type="evidence" value="ECO:0007669"/>
    <property type="project" value="UniProtKB-UniRule"/>
</dbReference>
<gene>
    <name evidence="10 11" type="primary">pdxA</name>
    <name evidence="11" type="ORF">HQ497_00275</name>
</gene>
<dbReference type="GO" id="GO:0050570">
    <property type="term" value="F:4-hydroxythreonine-4-phosphate dehydrogenase activity"/>
    <property type="evidence" value="ECO:0007669"/>
    <property type="project" value="UniProtKB-UniRule"/>
</dbReference>
<comment type="function">
    <text evidence="10">Catalyzes the NAD(P)-dependent oxidation of 4-(phosphooxy)-L-threonine (HTP) into 2-amino-3-oxo-4-(phosphooxy)butyric acid which spontaneously decarboxylates to form 3-amino-2-oxopropyl phosphate (AHAP).</text>
</comment>
<reference evidence="11" key="1">
    <citation type="submission" date="2020-05" db="EMBL/GenBank/DDBJ databases">
        <title>Sulfur intermediates as new biogeochemical hubs in an aquatic model microbial ecosystem.</title>
        <authorList>
            <person name="Vigneron A."/>
        </authorList>
    </citation>
    <scope>NUCLEOTIDE SEQUENCE</scope>
    <source>
        <strain evidence="11">Bin.250</strain>
    </source>
</reference>
<comment type="pathway">
    <text evidence="10">Cofactor biosynthesis; pyridoxine 5'-phosphate biosynthesis; pyridoxine 5'-phosphate from D-erythrose 4-phosphate: step 4/5.</text>
</comment>
<keyword evidence="1 10" id="KW-0963">Cytoplasm</keyword>
<evidence type="ECO:0000256" key="4">
    <source>
        <dbReference type="ARBA" id="ARBA00022842"/>
    </source>
</evidence>
<evidence type="ECO:0000256" key="7">
    <source>
        <dbReference type="ARBA" id="ARBA00023027"/>
    </source>
</evidence>
<keyword evidence="6 10" id="KW-0560">Oxidoreductase</keyword>
<feature type="binding site" evidence="10">
    <location>
        <position position="142"/>
    </location>
    <ligand>
        <name>substrate</name>
    </ligand>
</feature>
<feature type="binding site" evidence="10">
    <location>
        <position position="143"/>
    </location>
    <ligand>
        <name>substrate</name>
    </ligand>
</feature>
<evidence type="ECO:0000256" key="1">
    <source>
        <dbReference type="ARBA" id="ARBA00022490"/>
    </source>
</evidence>
<keyword evidence="9 10" id="KW-0170">Cobalt</keyword>
<feature type="binding site" evidence="10">
    <location>
        <position position="280"/>
    </location>
    <ligand>
        <name>substrate</name>
    </ligand>
</feature>
<dbReference type="Gene3D" id="3.40.718.10">
    <property type="entry name" value="Isopropylmalate Dehydrogenase"/>
    <property type="match status" value="1"/>
</dbReference>
<dbReference type="InterPro" id="IPR037510">
    <property type="entry name" value="PdxA"/>
</dbReference>
<dbReference type="GO" id="GO:0005737">
    <property type="term" value="C:cytoplasm"/>
    <property type="evidence" value="ECO:0007669"/>
    <property type="project" value="UniProtKB-SubCell"/>
</dbReference>
<dbReference type="EC" id="1.1.1.262" evidence="10"/>
<dbReference type="EMBL" id="JABMOJ010000013">
    <property type="protein sequence ID" value="NQV63771.1"/>
    <property type="molecule type" value="Genomic_DNA"/>
</dbReference>
<evidence type="ECO:0000313" key="11">
    <source>
        <dbReference type="EMBL" id="NQV63771.1"/>
    </source>
</evidence>
<comment type="caution">
    <text evidence="11">The sequence shown here is derived from an EMBL/GenBank/DDBJ whole genome shotgun (WGS) entry which is preliminary data.</text>
</comment>
<evidence type="ECO:0000256" key="10">
    <source>
        <dbReference type="HAMAP-Rule" id="MF_00536"/>
    </source>
</evidence>
<keyword evidence="2 10" id="KW-0479">Metal-binding</keyword>
<feature type="binding site" evidence="10">
    <location>
        <position position="172"/>
    </location>
    <ligand>
        <name>a divalent metal cation</name>
        <dbReference type="ChEBI" id="CHEBI:60240"/>
        <note>ligand shared between dimeric partners</note>
    </ligand>
</feature>
<dbReference type="PANTHER" id="PTHR30004">
    <property type="entry name" value="4-HYDROXYTHREONINE-4-PHOSPHATE DEHYDROGENASE"/>
    <property type="match status" value="1"/>
</dbReference>
<comment type="subunit">
    <text evidence="10">Homodimer.</text>
</comment>
<comment type="cofactor">
    <cofactor evidence="10">
        <name>Zn(2+)</name>
        <dbReference type="ChEBI" id="CHEBI:29105"/>
    </cofactor>
    <cofactor evidence="10">
        <name>Mg(2+)</name>
        <dbReference type="ChEBI" id="CHEBI:18420"/>
    </cofactor>
    <cofactor evidence="10">
        <name>Co(2+)</name>
        <dbReference type="ChEBI" id="CHEBI:48828"/>
    </cofactor>
    <text evidence="10">Binds 1 divalent metal cation per subunit. Can use ions such as Zn(2+), Mg(2+) or Co(2+).</text>
</comment>
<dbReference type="AlphaFoldDB" id="A0A972VUE0"/>
<evidence type="ECO:0000256" key="8">
    <source>
        <dbReference type="ARBA" id="ARBA00023096"/>
    </source>
</evidence>
<comment type="catalytic activity">
    <reaction evidence="10">
        <text>4-(phosphooxy)-L-threonine + NAD(+) = 3-amino-2-oxopropyl phosphate + CO2 + NADH</text>
        <dbReference type="Rhea" id="RHEA:32275"/>
        <dbReference type="ChEBI" id="CHEBI:16526"/>
        <dbReference type="ChEBI" id="CHEBI:57279"/>
        <dbReference type="ChEBI" id="CHEBI:57540"/>
        <dbReference type="ChEBI" id="CHEBI:57945"/>
        <dbReference type="ChEBI" id="CHEBI:58452"/>
        <dbReference type="EC" id="1.1.1.262"/>
    </reaction>
</comment>
<sequence length="338" mass="35504">MENIVINQPPTRAPLLAVTPGEPAGIGPDIILASLGKSLPAELLVVADPELMRQRAITLGLNIGINNWLETHTVSSTELNIVPVQLAHQAIPGHMNTANSPYVLATLETAVGLCEAGICKGMVTGPINKAIINDAGIAFTGHTEWLAKRLGVPQVVMMLATTGLRVALATTHLPLRAVADAINVADLTRTLIILDSELRQRFHLPTPRILVCGLNPHAGEGGHLGTEEIDIIIPAIQALQQQGLNLTGPTPADTAFTPAMLSQFDAVLAMYHDQGLPVLKHKGFGDAVNITLGLPIIRTSVDHGTALDLAGSGKADPASLFTAIRYAAEMALPAGCEE</sequence>
<comment type="miscellaneous">
    <text evidence="10">The active site is located at the dimer interface.</text>
</comment>
<organism evidence="11 12">
    <name type="scientific">SAR86 cluster bacterium</name>
    <dbReference type="NCBI Taxonomy" id="2030880"/>
    <lineage>
        <taxon>Bacteria</taxon>
        <taxon>Pseudomonadati</taxon>
        <taxon>Pseudomonadota</taxon>
        <taxon>Gammaproteobacteria</taxon>
        <taxon>SAR86 cluster</taxon>
    </lineage>
</organism>
<evidence type="ECO:0000256" key="5">
    <source>
        <dbReference type="ARBA" id="ARBA00022857"/>
    </source>
</evidence>
<dbReference type="HAMAP" id="MF_00536">
    <property type="entry name" value="PdxA"/>
    <property type="match status" value="1"/>
</dbReference>
<feature type="binding site" evidence="10">
    <location>
        <position position="217"/>
    </location>
    <ligand>
        <name>a divalent metal cation</name>
        <dbReference type="ChEBI" id="CHEBI:60240"/>
        <note>ligand shared between dimeric partners</note>
    </ligand>
</feature>
<comment type="similarity">
    <text evidence="10">Belongs to the PdxA family.</text>
</comment>
<keyword evidence="5 10" id="KW-0521">NADP</keyword>